<accession>A0ABR9SH35</accession>
<feature type="region of interest" description="Disordered" evidence="1">
    <location>
        <begin position="50"/>
        <end position="80"/>
    </location>
</feature>
<protein>
    <submittedName>
        <fullName evidence="2">Uncharacterized protein</fullName>
    </submittedName>
</protein>
<comment type="caution">
    <text evidence="2">The sequence shown here is derived from an EMBL/GenBank/DDBJ whole genome shotgun (WGS) entry which is preliminary data.</text>
</comment>
<gene>
    <name evidence="2" type="ORF">IM725_13910</name>
</gene>
<keyword evidence="3" id="KW-1185">Reference proteome</keyword>
<proteinExistence type="predicted"/>
<feature type="compositionally biased region" description="Basic residues" evidence="1">
    <location>
        <begin position="50"/>
        <end position="60"/>
    </location>
</feature>
<evidence type="ECO:0000313" key="2">
    <source>
        <dbReference type="EMBL" id="MBE7941671.1"/>
    </source>
</evidence>
<sequence length="80" mass="9170">MIARGRDSVGVLMVARDRVVVVPVGRGRRARMLVPSTFVSGLTGRRMRRLVAKEHRRSRHPLQGQRGHEEPSDHQTKKRH</sequence>
<feature type="compositionally biased region" description="Basic and acidic residues" evidence="1">
    <location>
        <begin position="66"/>
        <end position="80"/>
    </location>
</feature>
<evidence type="ECO:0000313" key="3">
    <source>
        <dbReference type="Proteomes" id="UP000715965"/>
    </source>
</evidence>
<dbReference type="EMBL" id="JADDOJ010000059">
    <property type="protein sequence ID" value="MBE7941671.1"/>
    <property type="molecule type" value="Genomic_DNA"/>
</dbReference>
<reference evidence="2 3" key="1">
    <citation type="submission" date="2020-10" db="EMBL/GenBank/DDBJ databases">
        <title>Draft genome of Ramlibacter aquaticus LMG 30558.</title>
        <authorList>
            <person name="Props R."/>
        </authorList>
    </citation>
    <scope>NUCLEOTIDE SEQUENCE [LARGE SCALE GENOMIC DNA]</scope>
    <source>
        <strain evidence="2 3">LMG 30558</strain>
    </source>
</reference>
<dbReference type="RefSeq" id="WP_193781227.1">
    <property type="nucleotide sequence ID" value="NZ_JADDOJ010000059.1"/>
</dbReference>
<organism evidence="2 3">
    <name type="scientific">Ramlibacter aquaticus</name>
    <dbReference type="NCBI Taxonomy" id="2780094"/>
    <lineage>
        <taxon>Bacteria</taxon>
        <taxon>Pseudomonadati</taxon>
        <taxon>Pseudomonadota</taxon>
        <taxon>Betaproteobacteria</taxon>
        <taxon>Burkholderiales</taxon>
        <taxon>Comamonadaceae</taxon>
        <taxon>Ramlibacter</taxon>
    </lineage>
</organism>
<name>A0ABR9SH35_9BURK</name>
<evidence type="ECO:0000256" key="1">
    <source>
        <dbReference type="SAM" id="MobiDB-lite"/>
    </source>
</evidence>
<dbReference type="Proteomes" id="UP000715965">
    <property type="component" value="Unassembled WGS sequence"/>
</dbReference>